<name>A0ACB9VAQ4_9CETA</name>
<reference evidence="1" key="1">
    <citation type="submission" date="2022-03" db="EMBL/GenBank/DDBJ databases">
        <title>Genomic analyses of argali, domestic sheep and their hybrids provide insights into chromosomal evolution, heterosis and genetic basis of agronomic traits.</title>
        <authorList>
            <person name="Li M."/>
        </authorList>
    </citation>
    <scope>NUCLEOTIDE SEQUENCE</scope>
    <source>
        <strain evidence="1">F1 hybrid</strain>
    </source>
</reference>
<sequence length="100" mass="11588">MRETWVRSLGWEDPRRRKWQSTPVLLPGKSHGQRSLVGYSLWGRKESDTTERLHFISLHFTSSLVQHWCLVVSFAYSTQKLLTGENKITFSQSTGGFKAF</sequence>
<gene>
    <name evidence="1" type="ORF">MJG53_004338</name>
</gene>
<accession>A0ACB9VAQ4</accession>
<evidence type="ECO:0000313" key="1">
    <source>
        <dbReference type="EMBL" id="KAI4586551.1"/>
    </source>
</evidence>
<dbReference type="Proteomes" id="UP001057279">
    <property type="component" value="Linkage Group LG03"/>
</dbReference>
<dbReference type="EMBL" id="CM043028">
    <property type="protein sequence ID" value="KAI4586551.1"/>
    <property type="molecule type" value="Genomic_DNA"/>
</dbReference>
<protein>
    <submittedName>
        <fullName evidence="1">Uncharacterized protein</fullName>
    </submittedName>
</protein>
<proteinExistence type="predicted"/>
<evidence type="ECO:0000313" key="2">
    <source>
        <dbReference type="Proteomes" id="UP001057279"/>
    </source>
</evidence>
<organism evidence="1 2">
    <name type="scientific">Ovis ammon polii x Ovis aries</name>
    <dbReference type="NCBI Taxonomy" id="2918886"/>
    <lineage>
        <taxon>Eukaryota</taxon>
        <taxon>Metazoa</taxon>
        <taxon>Chordata</taxon>
        <taxon>Craniata</taxon>
        <taxon>Vertebrata</taxon>
        <taxon>Euteleostomi</taxon>
        <taxon>Mammalia</taxon>
        <taxon>Eutheria</taxon>
        <taxon>Laurasiatheria</taxon>
        <taxon>Artiodactyla</taxon>
        <taxon>Ruminantia</taxon>
        <taxon>Pecora</taxon>
        <taxon>Bovidae</taxon>
        <taxon>Caprinae</taxon>
        <taxon>Ovis</taxon>
    </lineage>
</organism>
<comment type="caution">
    <text evidence="1">The sequence shown here is derived from an EMBL/GenBank/DDBJ whole genome shotgun (WGS) entry which is preliminary data.</text>
</comment>
<keyword evidence="2" id="KW-1185">Reference proteome</keyword>